<keyword evidence="3" id="KW-1185">Reference proteome</keyword>
<gene>
    <name evidence="2" type="ORF">DY000_02049124</name>
</gene>
<comment type="caution">
    <text evidence="2">The sequence shown here is derived from an EMBL/GenBank/DDBJ whole genome shotgun (WGS) entry which is preliminary data.</text>
</comment>
<evidence type="ECO:0000313" key="2">
    <source>
        <dbReference type="EMBL" id="KAF3609704.1"/>
    </source>
</evidence>
<evidence type="ECO:0000313" key="3">
    <source>
        <dbReference type="Proteomes" id="UP000266723"/>
    </source>
</evidence>
<reference evidence="2 3" key="1">
    <citation type="journal article" date="2020" name="BMC Genomics">
        <title>Intraspecific diversification of the crop wild relative Brassica cretica Lam. using demographic model selection.</title>
        <authorList>
            <person name="Kioukis A."/>
            <person name="Michalopoulou V.A."/>
            <person name="Briers L."/>
            <person name="Pirintsos S."/>
            <person name="Studholme D.J."/>
            <person name="Pavlidis P."/>
            <person name="Sarris P.F."/>
        </authorList>
    </citation>
    <scope>NUCLEOTIDE SEQUENCE [LARGE SCALE GENOMIC DNA]</scope>
    <source>
        <strain evidence="3">cv. PFS-1207/04</strain>
    </source>
</reference>
<proteinExistence type="predicted"/>
<dbReference type="Proteomes" id="UP000266723">
    <property type="component" value="Unassembled WGS sequence"/>
</dbReference>
<organism evidence="2 3">
    <name type="scientific">Brassica cretica</name>
    <name type="common">Mustard</name>
    <dbReference type="NCBI Taxonomy" id="69181"/>
    <lineage>
        <taxon>Eukaryota</taxon>
        <taxon>Viridiplantae</taxon>
        <taxon>Streptophyta</taxon>
        <taxon>Embryophyta</taxon>
        <taxon>Tracheophyta</taxon>
        <taxon>Spermatophyta</taxon>
        <taxon>Magnoliopsida</taxon>
        <taxon>eudicotyledons</taxon>
        <taxon>Gunneridae</taxon>
        <taxon>Pentapetalae</taxon>
        <taxon>rosids</taxon>
        <taxon>malvids</taxon>
        <taxon>Brassicales</taxon>
        <taxon>Brassicaceae</taxon>
        <taxon>Brassiceae</taxon>
        <taxon>Brassica</taxon>
    </lineage>
</organism>
<sequence>MQQRRISGSGWKTKRSSGGRSKKNRSSGGGSKRNNLKKLEEESGSTVAEEPIVGAPSVSSVKSELAKFSRIEDTWETGRIIEHQTAATGAP</sequence>
<evidence type="ECO:0000256" key="1">
    <source>
        <dbReference type="SAM" id="MobiDB-lite"/>
    </source>
</evidence>
<dbReference type="EMBL" id="QGKV02000297">
    <property type="protein sequence ID" value="KAF3609704.1"/>
    <property type="molecule type" value="Genomic_DNA"/>
</dbReference>
<accession>A0ABQ7F1P8</accession>
<protein>
    <submittedName>
        <fullName evidence="2">Uncharacterized protein</fullName>
    </submittedName>
</protein>
<feature type="region of interest" description="Disordered" evidence="1">
    <location>
        <begin position="1"/>
        <end position="51"/>
    </location>
</feature>
<name>A0ABQ7F1P8_BRACR</name>
<feature type="compositionally biased region" description="Basic residues" evidence="1">
    <location>
        <begin position="12"/>
        <end position="25"/>
    </location>
</feature>